<dbReference type="RefSeq" id="WP_132548784.1">
    <property type="nucleotide sequence ID" value="NZ_SMAA01000006.1"/>
</dbReference>
<evidence type="ECO:0000259" key="6">
    <source>
        <dbReference type="SMART" id="SM00732"/>
    </source>
</evidence>
<dbReference type="EC" id="3.1.-.-" evidence="5"/>
<dbReference type="Gene3D" id="3.30.420.140">
    <property type="entry name" value="YqgF/RNase H-like domain"/>
    <property type="match status" value="1"/>
</dbReference>
<keyword evidence="4 5" id="KW-0378">Hydrolase</keyword>
<dbReference type="Proteomes" id="UP000295188">
    <property type="component" value="Unassembled WGS sequence"/>
</dbReference>
<evidence type="ECO:0000313" key="7">
    <source>
        <dbReference type="EMBL" id="TCS79700.1"/>
    </source>
</evidence>
<dbReference type="Pfam" id="PF03652">
    <property type="entry name" value="RuvX"/>
    <property type="match status" value="1"/>
</dbReference>
<evidence type="ECO:0000256" key="1">
    <source>
        <dbReference type="ARBA" id="ARBA00022490"/>
    </source>
</evidence>
<dbReference type="InterPro" id="IPR005227">
    <property type="entry name" value="YqgF"/>
</dbReference>
<dbReference type="SMART" id="SM00732">
    <property type="entry name" value="YqgFc"/>
    <property type="match status" value="1"/>
</dbReference>
<dbReference type="GO" id="GO:0000967">
    <property type="term" value="P:rRNA 5'-end processing"/>
    <property type="evidence" value="ECO:0007669"/>
    <property type="project" value="UniProtKB-UniRule"/>
</dbReference>
<comment type="caution">
    <text evidence="7">The sequence shown here is derived from an EMBL/GenBank/DDBJ whole genome shotgun (WGS) entry which is preliminary data.</text>
</comment>
<dbReference type="GO" id="GO:0016788">
    <property type="term" value="F:hydrolase activity, acting on ester bonds"/>
    <property type="evidence" value="ECO:0007669"/>
    <property type="project" value="UniProtKB-UniRule"/>
</dbReference>
<dbReference type="SUPFAM" id="SSF53098">
    <property type="entry name" value="Ribonuclease H-like"/>
    <property type="match status" value="1"/>
</dbReference>
<protein>
    <recommendedName>
        <fullName evidence="5">Putative pre-16S rRNA nuclease</fullName>
        <ecNumber evidence="5">3.1.-.-</ecNumber>
    </recommendedName>
</protein>
<dbReference type="HAMAP" id="MF_00651">
    <property type="entry name" value="Nuclease_YqgF"/>
    <property type="match status" value="1"/>
</dbReference>
<name>A0A4R3K9N5_9FIRM</name>
<keyword evidence="2 5" id="KW-0690">Ribosome biogenesis</keyword>
<dbReference type="OrthoDB" id="9796140at2"/>
<comment type="similarity">
    <text evidence="5">Belongs to the YqgF HJR family.</text>
</comment>
<evidence type="ECO:0000256" key="3">
    <source>
        <dbReference type="ARBA" id="ARBA00022722"/>
    </source>
</evidence>
<dbReference type="InterPro" id="IPR006641">
    <property type="entry name" value="YqgF/RNaseH-like_dom"/>
</dbReference>
<keyword evidence="3 5" id="KW-0540">Nuclease</keyword>
<keyword evidence="8" id="KW-1185">Reference proteome</keyword>
<dbReference type="InterPro" id="IPR012337">
    <property type="entry name" value="RNaseH-like_sf"/>
</dbReference>
<dbReference type="PANTHER" id="PTHR33317:SF4">
    <property type="entry name" value="POLYNUCLEOTIDYL TRANSFERASE, RIBONUCLEASE H-LIKE SUPERFAMILY PROTEIN"/>
    <property type="match status" value="1"/>
</dbReference>
<proteinExistence type="inferred from homology"/>
<evidence type="ECO:0000256" key="4">
    <source>
        <dbReference type="ARBA" id="ARBA00022801"/>
    </source>
</evidence>
<dbReference type="NCBIfam" id="TIGR00250">
    <property type="entry name" value="RNAse_H_YqgF"/>
    <property type="match status" value="1"/>
</dbReference>
<comment type="function">
    <text evidence="5">Could be a nuclease involved in processing of the 5'-end of pre-16S rRNA.</text>
</comment>
<keyword evidence="1 5" id="KW-0963">Cytoplasm</keyword>
<evidence type="ECO:0000256" key="2">
    <source>
        <dbReference type="ARBA" id="ARBA00022517"/>
    </source>
</evidence>
<evidence type="ECO:0000313" key="8">
    <source>
        <dbReference type="Proteomes" id="UP000295188"/>
    </source>
</evidence>
<dbReference type="GO" id="GO:0004518">
    <property type="term" value="F:nuclease activity"/>
    <property type="evidence" value="ECO:0007669"/>
    <property type="project" value="UniProtKB-KW"/>
</dbReference>
<evidence type="ECO:0000256" key="5">
    <source>
        <dbReference type="HAMAP-Rule" id="MF_00651"/>
    </source>
</evidence>
<sequence length="140" mass="16047">MRIIGLDVGDKTIGIAVSDALMFTAQGIETIRRESWENDLRRLQELIAEYEIERIVVGLPRNMNGTEGERCDIVREFAKHLKESVTDKEIVFWDERLSTVAAERYLIAADVSRAKRRKVIDKMAAVFILQGYLDSNPHKL</sequence>
<dbReference type="CDD" id="cd16964">
    <property type="entry name" value="YqgF"/>
    <property type="match status" value="1"/>
</dbReference>
<dbReference type="GO" id="GO:0005829">
    <property type="term" value="C:cytosol"/>
    <property type="evidence" value="ECO:0007669"/>
    <property type="project" value="TreeGrafter"/>
</dbReference>
<dbReference type="AlphaFoldDB" id="A0A4R3K9N5"/>
<dbReference type="InterPro" id="IPR037027">
    <property type="entry name" value="YqgF/RNaseH-like_dom_sf"/>
</dbReference>
<comment type="subcellular location">
    <subcellularLocation>
        <location evidence="5">Cytoplasm</location>
    </subcellularLocation>
</comment>
<organism evidence="7 8">
    <name type="scientific">Pectinatus cerevisiiphilus</name>
    <dbReference type="NCBI Taxonomy" id="86956"/>
    <lineage>
        <taxon>Bacteria</taxon>
        <taxon>Bacillati</taxon>
        <taxon>Bacillota</taxon>
        <taxon>Negativicutes</taxon>
        <taxon>Selenomonadales</taxon>
        <taxon>Selenomonadaceae</taxon>
        <taxon>Pectinatus</taxon>
    </lineage>
</organism>
<gene>
    <name evidence="7" type="ORF">EDC37_106116</name>
</gene>
<dbReference type="EMBL" id="SMAA01000006">
    <property type="protein sequence ID" value="TCS79700.1"/>
    <property type="molecule type" value="Genomic_DNA"/>
</dbReference>
<feature type="domain" description="YqgF/RNase H-like" evidence="6">
    <location>
        <begin position="1"/>
        <end position="102"/>
    </location>
</feature>
<accession>A0A4R3K9N5</accession>
<dbReference type="PANTHER" id="PTHR33317">
    <property type="entry name" value="POLYNUCLEOTIDYL TRANSFERASE, RIBONUCLEASE H-LIKE SUPERFAMILY PROTEIN"/>
    <property type="match status" value="1"/>
</dbReference>
<reference evidence="7 8" key="1">
    <citation type="submission" date="2019-03" db="EMBL/GenBank/DDBJ databases">
        <title>Genomic Encyclopedia of Type Strains, Phase IV (KMG-IV): sequencing the most valuable type-strain genomes for metagenomic binning, comparative biology and taxonomic classification.</title>
        <authorList>
            <person name="Goeker M."/>
        </authorList>
    </citation>
    <scope>NUCLEOTIDE SEQUENCE [LARGE SCALE GENOMIC DNA]</scope>
    <source>
        <strain evidence="7 8">DSM 20467</strain>
    </source>
</reference>